<reference evidence="3" key="2">
    <citation type="submission" date="2011-03" db="EMBL/GenBank/DDBJ databases">
        <title>Comparative genomics and transcriptomics of Neospora caninum and Toxoplasma gondii.</title>
        <authorList>
            <person name="Reid A.J."/>
            <person name="Sohal A."/>
            <person name="Harris D."/>
            <person name="Quail M."/>
            <person name="Sanders M."/>
            <person name="Berriman M."/>
            <person name="Wastling J.M."/>
            <person name="Pain A."/>
        </authorList>
    </citation>
    <scope>NUCLEOTIDE SEQUENCE</scope>
    <source>
        <strain evidence="3">Liverpool</strain>
    </source>
</reference>
<dbReference type="VEuPathDB" id="ToxoDB:NCLIV_028550"/>
<protein>
    <recommendedName>
        <fullName evidence="6">Transmembrane protein</fullName>
    </recommendedName>
</protein>
<organism evidence="3 5">
    <name type="scientific">Neospora caninum (strain Liverpool)</name>
    <dbReference type="NCBI Taxonomy" id="572307"/>
    <lineage>
        <taxon>Eukaryota</taxon>
        <taxon>Sar</taxon>
        <taxon>Alveolata</taxon>
        <taxon>Apicomplexa</taxon>
        <taxon>Conoidasida</taxon>
        <taxon>Coccidia</taxon>
        <taxon>Eucoccidiorida</taxon>
        <taxon>Eimeriorina</taxon>
        <taxon>Sarcocystidae</taxon>
        <taxon>Neospora</taxon>
    </lineage>
</organism>
<sequence length="168" mass="17638">MSTPVENGAGAASATPVEAAGGPDAPQAAGPLLDEATVADSAPAAPHEVSGISKRKSQVHEPLIKADGQANSDEDVALSVGGQSKTDDNVTWVVLALLASLICPPVGCFAFCFNLRYPEDSRRYYWALRALEVGSLLSFIYSLLLVMLLSDLKLVYSQNDAAHFGVGY</sequence>
<feature type="region of interest" description="Disordered" evidence="1">
    <location>
        <begin position="1"/>
        <end position="59"/>
    </location>
</feature>
<keyword evidence="5" id="KW-1185">Reference proteome</keyword>
<dbReference type="Proteomes" id="UP000007494">
    <property type="component" value="Chromosome VIIb"/>
</dbReference>
<evidence type="ECO:0000313" key="4">
    <source>
        <dbReference type="EMBL" id="CEL67049.1"/>
    </source>
</evidence>
<feature type="compositionally biased region" description="Low complexity" evidence="1">
    <location>
        <begin position="19"/>
        <end position="31"/>
    </location>
</feature>
<dbReference type="AlphaFoldDB" id="F0VH72"/>
<feature type="transmembrane region" description="Helical" evidence="2">
    <location>
        <begin position="92"/>
        <end position="114"/>
    </location>
</feature>
<keyword evidence="2" id="KW-1133">Transmembrane helix</keyword>
<dbReference type="RefSeq" id="XP_003883098.1">
    <property type="nucleotide sequence ID" value="XM_003883049.1"/>
</dbReference>
<dbReference type="OrthoDB" id="330287at2759"/>
<proteinExistence type="predicted"/>
<evidence type="ECO:0000256" key="2">
    <source>
        <dbReference type="SAM" id="Phobius"/>
    </source>
</evidence>
<evidence type="ECO:0000313" key="3">
    <source>
        <dbReference type="EMBL" id="CBZ53066.1"/>
    </source>
</evidence>
<keyword evidence="2" id="KW-0812">Transmembrane</keyword>
<dbReference type="EMBL" id="FR823389">
    <property type="protein sequence ID" value="CBZ53066.1"/>
    <property type="molecule type" value="Genomic_DNA"/>
</dbReference>
<gene>
    <name evidence="4" type="ORF">BN1204_028550</name>
    <name evidence="3" type="ORF">NCLIV_028550</name>
</gene>
<feature type="transmembrane region" description="Helical" evidence="2">
    <location>
        <begin position="126"/>
        <end position="149"/>
    </location>
</feature>
<dbReference type="InParanoid" id="F0VH72"/>
<name>F0VH72_NEOCL</name>
<evidence type="ECO:0008006" key="6">
    <source>
        <dbReference type="Google" id="ProtNLM"/>
    </source>
</evidence>
<reference evidence="4" key="4">
    <citation type="journal article" date="2015" name="PLoS ONE">
        <title>Comprehensive Evaluation of Toxoplasma gondii VEG and Neospora caninum LIV Genomes with Tachyzoite Stage Transcriptome and Proteome Defines Novel Transcript Features.</title>
        <authorList>
            <person name="Ramaprasad A."/>
            <person name="Mourier T."/>
            <person name="Naeem R."/>
            <person name="Malas T.B."/>
            <person name="Moussa E."/>
            <person name="Panigrahi A."/>
            <person name="Vermont S.J."/>
            <person name="Otto T.D."/>
            <person name="Wastling J."/>
            <person name="Pain A."/>
        </authorList>
    </citation>
    <scope>NUCLEOTIDE SEQUENCE</scope>
    <source>
        <strain evidence="4">Liverpool</strain>
    </source>
</reference>
<evidence type="ECO:0000313" key="5">
    <source>
        <dbReference type="Proteomes" id="UP000007494"/>
    </source>
</evidence>
<dbReference type="EMBL" id="LN714482">
    <property type="protein sequence ID" value="CEL67049.1"/>
    <property type="molecule type" value="Genomic_DNA"/>
</dbReference>
<keyword evidence="2" id="KW-0472">Membrane</keyword>
<dbReference type="OMA" id="PNDILGY"/>
<evidence type="ECO:0000256" key="1">
    <source>
        <dbReference type="SAM" id="MobiDB-lite"/>
    </source>
</evidence>
<reference evidence="5" key="3">
    <citation type="journal article" date="2012" name="PLoS Pathog.">
        <title>Comparative genomics of the apicomplexan parasites Toxoplasma gondii and Neospora caninum: Coccidia differing in host range and transmission strategy.</title>
        <authorList>
            <person name="Reid A.J."/>
            <person name="Vermont S.J."/>
            <person name="Cotton J.A."/>
            <person name="Harris D."/>
            <person name="Hill-Cawthorne G.A."/>
            <person name="Konen-Waisman S."/>
            <person name="Latham S.M."/>
            <person name="Mourier T."/>
            <person name="Norton R."/>
            <person name="Quail M.A."/>
            <person name="Sanders M."/>
            <person name="Shanmugam D."/>
            <person name="Sohal A."/>
            <person name="Wasmuth J.D."/>
            <person name="Brunk B."/>
            <person name="Grigg M.E."/>
            <person name="Howard J.C."/>
            <person name="Parkinson J."/>
            <person name="Roos D.S."/>
            <person name="Trees A.J."/>
            <person name="Berriman M."/>
            <person name="Pain A."/>
            <person name="Wastling J.M."/>
        </authorList>
    </citation>
    <scope>NUCLEOTIDE SEQUENCE [LARGE SCALE GENOMIC DNA]</scope>
    <source>
        <strain evidence="5">Liverpool</strain>
    </source>
</reference>
<dbReference type="eggNOG" id="ENOG502SX3K">
    <property type="taxonomic scope" value="Eukaryota"/>
</dbReference>
<reference evidence="3" key="1">
    <citation type="submission" date="2011-02" db="EMBL/GenBank/DDBJ databases">
        <authorList>
            <person name="Aslett M."/>
        </authorList>
    </citation>
    <scope>NUCLEOTIDE SEQUENCE</scope>
    <source>
        <strain evidence="3">Liverpool</strain>
    </source>
</reference>
<accession>F0VH72</accession>
<dbReference type="GeneID" id="13443175"/>